<name>A0AC59YWT6_RANTA</name>
<dbReference type="EMBL" id="OX596104">
    <property type="protein sequence ID" value="CAN0042333.1"/>
    <property type="molecule type" value="Genomic_DNA"/>
</dbReference>
<reference evidence="1" key="1">
    <citation type="submission" date="2023-05" db="EMBL/GenBank/DDBJ databases">
        <authorList>
            <consortium name="ELIXIR-Norway"/>
        </authorList>
    </citation>
    <scope>NUCLEOTIDE SEQUENCE</scope>
</reference>
<dbReference type="Proteomes" id="UP001162501">
    <property type="component" value="Chromosome 20"/>
</dbReference>
<sequence length="81" mass="8914">MPTPDVAQGFRRLPHSRCLSPAASPGWCLMCQRDSNQVRELETTRQQTSALDPRCQSPPDGTTGSTPSQALRGRQRVCCTQ</sequence>
<accession>A0AC59YWT6</accession>
<evidence type="ECO:0000313" key="2">
    <source>
        <dbReference type="Proteomes" id="UP001162501"/>
    </source>
</evidence>
<proteinExistence type="predicted"/>
<organism evidence="1 2">
    <name type="scientific">Rangifer tarandus platyrhynchus</name>
    <name type="common">Svalbard reindeer</name>
    <dbReference type="NCBI Taxonomy" id="3082113"/>
    <lineage>
        <taxon>Eukaryota</taxon>
        <taxon>Metazoa</taxon>
        <taxon>Chordata</taxon>
        <taxon>Craniata</taxon>
        <taxon>Vertebrata</taxon>
        <taxon>Euteleostomi</taxon>
        <taxon>Mammalia</taxon>
        <taxon>Eutheria</taxon>
        <taxon>Laurasiatheria</taxon>
        <taxon>Artiodactyla</taxon>
        <taxon>Ruminantia</taxon>
        <taxon>Pecora</taxon>
        <taxon>Cervidae</taxon>
        <taxon>Odocoileinae</taxon>
        <taxon>Rangifer</taxon>
    </lineage>
</organism>
<evidence type="ECO:0000313" key="1">
    <source>
        <dbReference type="EMBL" id="CAN0042333.1"/>
    </source>
</evidence>
<protein>
    <submittedName>
        <fullName evidence="1">Uncharacterized protein</fullName>
    </submittedName>
</protein>
<reference evidence="1" key="2">
    <citation type="submission" date="2025-03" db="EMBL/GenBank/DDBJ databases">
        <authorList>
            <consortium name="ELIXIR-Norway"/>
            <consortium name="Elixir Norway"/>
        </authorList>
    </citation>
    <scope>NUCLEOTIDE SEQUENCE</scope>
</reference>
<gene>
    <name evidence="1" type="ORF">MRATA1EN22A_LOCUS11181</name>
</gene>